<gene>
    <name evidence="5" type="ORF">CRG98_002188</name>
</gene>
<feature type="region of interest" description="Disordered" evidence="4">
    <location>
        <begin position="148"/>
        <end position="169"/>
    </location>
</feature>
<comment type="similarity">
    <text evidence="1">Belongs to the ARG7 family.</text>
</comment>
<dbReference type="InterPro" id="IPR003676">
    <property type="entry name" value="SAUR_fam"/>
</dbReference>
<keyword evidence="2" id="KW-0217">Developmental protein</keyword>
<dbReference type="STRING" id="22663.A0A2I0L9Q0"/>
<feature type="compositionally biased region" description="Basic residues" evidence="4">
    <location>
        <begin position="151"/>
        <end position="169"/>
    </location>
</feature>
<comment type="caution">
    <text evidence="5">The sequence shown here is derived from an EMBL/GenBank/DDBJ whole genome shotgun (WGS) entry which is preliminary data.</text>
</comment>
<keyword evidence="6" id="KW-1185">Reference proteome</keyword>
<evidence type="ECO:0000256" key="1">
    <source>
        <dbReference type="ARBA" id="ARBA00006974"/>
    </source>
</evidence>
<evidence type="ECO:0008006" key="7">
    <source>
        <dbReference type="Google" id="ProtNLM"/>
    </source>
</evidence>
<sequence>MRWRRKARLSAAGRVPADVPAGHVAVCVGDGRRRFVVRAAHLNHPVFQGLLMQAEEEYGFTNSGGPLVIPCDETLFEDVLRLVSRSGSSQPARTVDVKDLQRYCHVGGKSNGLDLWVESRPLLHGPIGTTGYARNMNFIFEPNMSPSIRQSAKKGRQGSSRVRARVKPL</sequence>
<protein>
    <recommendedName>
        <fullName evidence="7">Auxin-responsive protein SAUR71-like</fullName>
    </recommendedName>
</protein>
<dbReference type="Pfam" id="PF02519">
    <property type="entry name" value="Auxin_inducible"/>
    <property type="match status" value="1"/>
</dbReference>
<proteinExistence type="inferred from homology"/>
<dbReference type="Proteomes" id="UP000233551">
    <property type="component" value="Unassembled WGS sequence"/>
</dbReference>
<keyword evidence="3" id="KW-0341">Growth regulation</keyword>
<evidence type="ECO:0000313" key="5">
    <source>
        <dbReference type="EMBL" id="PKI77415.1"/>
    </source>
</evidence>
<reference evidence="5 6" key="1">
    <citation type="submission" date="2017-11" db="EMBL/GenBank/DDBJ databases">
        <title>De-novo sequencing of pomegranate (Punica granatum L.) genome.</title>
        <authorList>
            <person name="Akparov Z."/>
            <person name="Amiraslanov A."/>
            <person name="Hajiyeva S."/>
            <person name="Abbasov M."/>
            <person name="Kaur K."/>
            <person name="Hamwieh A."/>
            <person name="Solovyev V."/>
            <person name="Salamov A."/>
            <person name="Braich B."/>
            <person name="Kosarev P."/>
            <person name="Mahmoud A."/>
            <person name="Hajiyev E."/>
            <person name="Babayeva S."/>
            <person name="Izzatullayeva V."/>
            <person name="Mammadov A."/>
            <person name="Mammadov A."/>
            <person name="Sharifova S."/>
            <person name="Ojaghi J."/>
            <person name="Eynullazada K."/>
            <person name="Bayramov B."/>
            <person name="Abdulazimova A."/>
            <person name="Shahmuradov I."/>
        </authorList>
    </citation>
    <scope>NUCLEOTIDE SEQUENCE [LARGE SCALE GENOMIC DNA]</scope>
    <source>
        <strain evidence="6">cv. AG2017</strain>
        <tissue evidence="5">Leaf</tissue>
    </source>
</reference>
<organism evidence="5 6">
    <name type="scientific">Punica granatum</name>
    <name type="common">Pomegranate</name>
    <dbReference type="NCBI Taxonomy" id="22663"/>
    <lineage>
        <taxon>Eukaryota</taxon>
        <taxon>Viridiplantae</taxon>
        <taxon>Streptophyta</taxon>
        <taxon>Embryophyta</taxon>
        <taxon>Tracheophyta</taxon>
        <taxon>Spermatophyta</taxon>
        <taxon>Magnoliopsida</taxon>
        <taxon>eudicotyledons</taxon>
        <taxon>Gunneridae</taxon>
        <taxon>Pentapetalae</taxon>
        <taxon>rosids</taxon>
        <taxon>malvids</taxon>
        <taxon>Myrtales</taxon>
        <taxon>Lythraceae</taxon>
        <taxon>Punica</taxon>
    </lineage>
</organism>
<evidence type="ECO:0000256" key="4">
    <source>
        <dbReference type="SAM" id="MobiDB-lite"/>
    </source>
</evidence>
<accession>A0A2I0L9Q0</accession>
<name>A0A2I0L9Q0_PUNGR</name>
<evidence type="ECO:0000256" key="3">
    <source>
        <dbReference type="ARBA" id="ARBA00022604"/>
    </source>
</evidence>
<dbReference type="PANTHER" id="PTHR31374:SF119">
    <property type="entry name" value="SAUR-LIKE AUXIN-RESPONSIVE PROTEIN FAMILY"/>
    <property type="match status" value="1"/>
</dbReference>
<dbReference type="PANTHER" id="PTHR31374">
    <property type="entry name" value="AUXIN-INDUCED PROTEIN-LIKE-RELATED"/>
    <property type="match status" value="1"/>
</dbReference>
<evidence type="ECO:0000313" key="6">
    <source>
        <dbReference type="Proteomes" id="UP000233551"/>
    </source>
</evidence>
<dbReference type="AlphaFoldDB" id="A0A2I0L9Q0"/>
<dbReference type="EMBL" id="PGOL01000092">
    <property type="protein sequence ID" value="PKI77415.1"/>
    <property type="molecule type" value="Genomic_DNA"/>
</dbReference>
<dbReference type="GO" id="GO:0009733">
    <property type="term" value="P:response to auxin"/>
    <property type="evidence" value="ECO:0007669"/>
    <property type="project" value="InterPro"/>
</dbReference>
<evidence type="ECO:0000256" key="2">
    <source>
        <dbReference type="ARBA" id="ARBA00022473"/>
    </source>
</evidence>